<dbReference type="InterPro" id="IPR020846">
    <property type="entry name" value="MFS_dom"/>
</dbReference>
<dbReference type="AlphaFoldDB" id="A0A5N7BF87"/>
<evidence type="ECO:0000256" key="6">
    <source>
        <dbReference type="SAM" id="Phobius"/>
    </source>
</evidence>
<evidence type="ECO:0000259" key="7">
    <source>
        <dbReference type="PROSITE" id="PS50850"/>
    </source>
</evidence>
<feature type="transmembrane region" description="Helical" evidence="6">
    <location>
        <begin position="291"/>
        <end position="314"/>
    </location>
</feature>
<feature type="domain" description="Major facilitator superfamily (MFS) profile" evidence="7">
    <location>
        <begin position="41"/>
        <end position="484"/>
    </location>
</feature>
<evidence type="ECO:0000313" key="8">
    <source>
        <dbReference type="EMBL" id="KAE8380420.1"/>
    </source>
</evidence>
<feature type="transmembrane region" description="Helical" evidence="6">
    <location>
        <begin position="373"/>
        <end position="404"/>
    </location>
</feature>
<dbReference type="PANTHER" id="PTHR23507:SF1">
    <property type="entry name" value="FI18259P1-RELATED"/>
    <property type="match status" value="1"/>
</dbReference>
<feature type="region of interest" description="Disordered" evidence="5">
    <location>
        <begin position="1"/>
        <end position="30"/>
    </location>
</feature>
<feature type="compositionally biased region" description="Polar residues" evidence="5">
    <location>
        <begin position="1"/>
        <end position="11"/>
    </location>
</feature>
<evidence type="ECO:0000313" key="9">
    <source>
        <dbReference type="Proteomes" id="UP000326198"/>
    </source>
</evidence>
<keyword evidence="3 6" id="KW-1133">Transmembrane helix</keyword>
<evidence type="ECO:0000256" key="5">
    <source>
        <dbReference type="SAM" id="MobiDB-lite"/>
    </source>
</evidence>
<protein>
    <submittedName>
        <fullName evidence="8">Major facilitator superfamily domain-containing protein</fullName>
    </submittedName>
</protein>
<dbReference type="EMBL" id="ML736181">
    <property type="protein sequence ID" value="KAE8380420.1"/>
    <property type="molecule type" value="Genomic_DNA"/>
</dbReference>
<evidence type="ECO:0000256" key="2">
    <source>
        <dbReference type="ARBA" id="ARBA00022692"/>
    </source>
</evidence>
<dbReference type="Gene3D" id="1.20.1250.20">
    <property type="entry name" value="MFS general substrate transporter like domains"/>
    <property type="match status" value="2"/>
</dbReference>
<dbReference type="Proteomes" id="UP000326198">
    <property type="component" value="Unassembled WGS sequence"/>
</dbReference>
<feature type="compositionally biased region" description="Basic and acidic residues" evidence="5">
    <location>
        <begin position="16"/>
        <end position="30"/>
    </location>
</feature>
<dbReference type="OrthoDB" id="4499186at2759"/>
<dbReference type="PANTHER" id="PTHR23507">
    <property type="entry name" value="ZGC:174356"/>
    <property type="match status" value="1"/>
</dbReference>
<dbReference type="GO" id="GO:0022857">
    <property type="term" value="F:transmembrane transporter activity"/>
    <property type="evidence" value="ECO:0007669"/>
    <property type="project" value="InterPro"/>
</dbReference>
<evidence type="ECO:0000256" key="3">
    <source>
        <dbReference type="ARBA" id="ARBA00022989"/>
    </source>
</evidence>
<feature type="transmembrane region" description="Helical" evidence="6">
    <location>
        <begin position="424"/>
        <end position="446"/>
    </location>
</feature>
<evidence type="ECO:0000256" key="4">
    <source>
        <dbReference type="ARBA" id="ARBA00023136"/>
    </source>
</evidence>
<sequence>MSRSQESSCDETTGLLHEDSGSQDPLDTHNDDPADSHWIVTIILLCGGAVLFDLSNNLGSVAEIAILEDIVCRDYYATSATTTISWSPEGCKIGPIQTEIALLNGWRETFETIPAILLALPYGMLADKIGYRPVALLALFGSAMSANWNRIVFWLHPILPTRAVWLSALWQILGGGPQVVTSLSFSAAATVIPTQKRTNIFSQMTAVILTTELIAPPIGAALMAINPWIPFLTSSGIAAISVIWGVLFFPETHIQTDQASTPVNKHPSSRIGDALQTIQEFYGQLSQNKNVAFVVASFSVALLGTHAFGLLLQYMSKRFHMSYAEASYVLPLRAGTNLISLFTLLPAATRILDRNWGLDIISRDKLLTQASALAMFLGCLLIFAAPTLVFLSIGVVVFGLGASFPVTARTLVTSLVDEKSLNTAYALMSVMSSIGSLVSGPLLAGVYHLGMVMGSTWLGLPFLFAAALYGLALISISAVRVPSYTA</sequence>
<dbReference type="GO" id="GO:0016020">
    <property type="term" value="C:membrane"/>
    <property type="evidence" value="ECO:0007669"/>
    <property type="project" value="UniProtKB-SubCell"/>
</dbReference>
<proteinExistence type="predicted"/>
<feature type="transmembrane region" description="Helical" evidence="6">
    <location>
        <begin position="458"/>
        <end position="479"/>
    </location>
</feature>
<accession>A0A5N7BF87</accession>
<feature type="transmembrane region" description="Helical" evidence="6">
    <location>
        <begin position="231"/>
        <end position="249"/>
    </location>
</feature>
<dbReference type="Pfam" id="PF07690">
    <property type="entry name" value="MFS_1"/>
    <property type="match status" value="1"/>
</dbReference>
<organism evidence="8 9">
    <name type="scientific">Aspergillus bertholletiae</name>
    <dbReference type="NCBI Taxonomy" id="1226010"/>
    <lineage>
        <taxon>Eukaryota</taxon>
        <taxon>Fungi</taxon>
        <taxon>Dikarya</taxon>
        <taxon>Ascomycota</taxon>
        <taxon>Pezizomycotina</taxon>
        <taxon>Eurotiomycetes</taxon>
        <taxon>Eurotiomycetidae</taxon>
        <taxon>Eurotiales</taxon>
        <taxon>Aspergillaceae</taxon>
        <taxon>Aspergillus</taxon>
        <taxon>Aspergillus subgen. Circumdati</taxon>
    </lineage>
</organism>
<name>A0A5N7BF87_9EURO</name>
<reference evidence="8 9" key="1">
    <citation type="submission" date="2019-04" db="EMBL/GenBank/DDBJ databases">
        <title>Friends and foes A comparative genomics studyof 23 Aspergillus species from section Flavi.</title>
        <authorList>
            <consortium name="DOE Joint Genome Institute"/>
            <person name="Kjaerbolling I."/>
            <person name="Vesth T."/>
            <person name="Frisvad J.C."/>
            <person name="Nybo J.L."/>
            <person name="Theobald S."/>
            <person name="Kildgaard S."/>
            <person name="Isbrandt T."/>
            <person name="Kuo A."/>
            <person name="Sato A."/>
            <person name="Lyhne E.K."/>
            <person name="Kogle M.E."/>
            <person name="Wiebenga A."/>
            <person name="Kun R.S."/>
            <person name="Lubbers R.J."/>
            <person name="Makela M.R."/>
            <person name="Barry K."/>
            <person name="Chovatia M."/>
            <person name="Clum A."/>
            <person name="Daum C."/>
            <person name="Haridas S."/>
            <person name="He G."/>
            <person name="LaButti K."/>
            <person name="Lipzen A."/>
            <person name="Mondo S."/>
            <person name="Riley R."/>
            <person name="Salamov A."/>
            <person name="Simmons B.A."/>
            <person name="Magnuson J.K."/>
            <person name="Henrissat B."/>
            <person name="Mortensen U.H."/>
            <person name="Larsen T.O."/>
            <person name="Devries R.P."/>
            <person name="Grigoriev I.V."/>
            <person name="Machida M."/>
            <person name="Baker S.E."/>
            <person name="Andersen M.R."/>
        </authorList>
    </citation>
    <scope>NUCLEOTIDE SEQUENCE [LARGE SCALE GENOMIC DNA]</scope>
    <source>
        <strain evidence="8 9">IBT 29228</strain>
    </source>
</reference>
<feature type="transmembrane region" description="Helical" evidence="6">
    <location>
        <begin position="204"/>
        <end position="225"/>
    </location>
</feature>
<dbReference type="SUPFAM" id="SSF103473">
    <property type="entry name" value="MFS general substrate transporter"/>
    <property type="match status" value="1"/>
</dbReference>
<dbReference type="InterPro" id="IPR011701">
    <property type="entry name" value="MFS"/>
</dbReference>
<feature type="transmembrane region" description="Helical" evidence="6">
    <location>
        <begin position="168"/>
        <end position="192"/>
    </location>
</feature>
<keyword evidence="9" id="KW-1185">Reference proteome</keyword>
<feature type="transmembrane region" description="Helical" evidence="6">
    <location>
        <begin position="134"/>
        <end position="156"/>
    </location>
</feature>
<gene>
    <name evidence="8" type="ORF">BDV26DRAFT_290347</name>
</gene>
<keyword evidence="2 6" id="KW-0812">Transmembrane</keyword>
<dbReference type="PROSITE" id="PS50850">
    <property type="entry name" value="MFS"/>
    <property type="match status" value="1"/>
</dbReference>
<comment type="subcellular location">
    <subcellularLocation>
        <location evidence="1">Membrane</location>
        <topology evidence="1">Multi-pass membrane protein</topology>
    </subcellularLocation>
</comment>
<dbReference type="InterPro" id="IPR036259">
    <property type="entry name" value="MFS_trans_sf"/>
</dbReference>
<keyword evidence="4 6" id="KW-0472">Membrane</keyword>
<evidence type="ECO:0000256" key="1">
    <source>
        <dbReference type="ARBA" id="ARBA00004141"/>
    </source>
</evidence>